<evidence type="ECO:0000259" key="2">
    <source>
        <dbReference type="Pfam" id="PF01833"/>
    </source>
</evidence>
<proteinExistence type="predicted"/>
<dbReference type="OrthoDB" id="5401363at2"/>
<dbReference type="SUPFAM" id="SSF81296">
    <property type="entry name" value="E set domains"/>
    <property type="match status" value="2"/>
</dbReference>
<dbReference type="InterPro" id="IPR013783">
    <property type="entry name" value="Ig-like_fold"/>
</dbReference>
<dbReference type="InterPro" id="IPR002909">
    <property type="entry name" value="IPT_dom"/>
</dbReference>
<name>A0A0M5IYU0_9BACT</name>
<dbReference type="InterPro" id="IPR014756">
    <property type="entry name" value="Ig_E-set"/>
</dbReference>
<protein>
    <recommendedName>
        <fullName evidence="2">IPT/TIG domain-containing protein</fullName>
    </recommendedName>
</protein>
<reference evidence="3 4" key="1">
    <citation type="submission" date="2015-07" db="EMBL/GenBank/DDBJ databases">
        <title>Isolation and Genomic Characterization of a Novel Halophilic Metal-Reducing Deltaproteobacterium from the Deep Subsurface.</title>
        <authorList>
            <person name="Badalamenti J.P."/>
            <person name="Summers Z.M."/>
            <person name="Gralnick J.A."/>
            <person name="Bond D.R."/>
        </authorList>
    </citation>
    <scope>NUCLEOTIDE SEQUENCE [LARGE SCALE GENOMIC DNA]</scope>
    <source>
        <strain evidence="3 4">WTL</strain>
    </source>
</reference>
<evidence type="ECO:0000313" key="4">
    <source>
        <dbReference type="Proteomes" id="UP000057158"/>
    </source>
</evidence>
<evidence type="ECO:0000256" key="1">
    <source>
        <dbReference type="SAM" id="SignalP"/>
    </source>
</evidence>
<dbReference type="EMBL" id="CP010802">
    <property type="protein sequence ID" value="ALC16106.1"/>
    <property type="molecule type" value="Genomic_DNA"/>
</dbReference>
<keyword evidence="4" id="KW-1185">Reference proteome</keyword>
<evidence type="ECO:0000313" key="3">
    <source>
        <dbReference type="EMBL" id="ALC16106.1"/>
    </source>
</evidence>
<dbReference type="STRING" id="1603606.DSOUD_1325"/>
<dbReference type="KEGG" id="des:DSOUD_1325"/>
<dbReference type="Pfam" id="PF01833">
    <property type="entry name" value="TIG"/>
    <property type="match status" value="1"/>
</dbReference>
<sequence>MRPILPILLSLLFLCLHPGTGAALEITALTPAAASPGEAVAVSGGPFDEAARVILGEVEIIPDNSAPRTLRFTVPSLPPGDYALAVYQQDKLWPSPFIFHLREPTPVITALNPANLDECADEAEHRVAIDGTGIRPGALVLLDGAVVPSAADAGASLYFTVPILPGGLHEVKVVNPGGTSSLPRTLTVSDIPVIYSVQEGPNRVNTYELHISGKNFRYVSALSVNGLRVTSRSGGDLRTLQGEYLEYIDCRNLIYHRYPYSGELKRVSLQVINPGGRQSPVYHVSIP</sequence>
<gene>
    <name evidence="3" type="ORF">DSOUD_1325</name>
</gene>
<organism evidence="3 4">
    <name type="scientific">Desulfuromonas soudanensis</name>
    <dbReference type="NCBI Taxonomy" id="1603606"/>
    <lineage>
        <taxon>Bacteria</taxon>
        <taxon>Pseudomonadati</taxon>
        <taxon>Thermodesulfobacteriota</taxon>
        <taxon>Desulfuromonadia</taxon>
        <taxon>Desulfuromonadales</taxon>
        <taxon>Desulfuromonadaceae</taxon>
        <taxon>Desulfuromonas</taxon>
    </lineage>
</organism>
<dbReference type="Gene3D" id="2.60.40.10">
    <property type="entry name" value="Immunoglobulins"/>
    <property type="match status" value="1"/>
</dbReference>
<dbReference type="RefSeq" id="WP_053550250.1">
    <property type="nucleotide sequence ID" value="NZ_CP010802.1"/>
</dbReference>
<feature type="signal peptide" evidence="1">
    <location>
        <begin position="1"/>
        <end position="22"/>
    </location>
</feature>
<dbReference type="AlphaFoldDB" id="A0A0M5IYU0"/>
<feature type="chain" id="PRO_5005803453" description="IPT/TIG domain-containing protein" evidence="1">
    <location>
        <begin position="23"/>
        <end position="287"/>
    </location>
</feature>
<feature type="domain" description="IPT/TIG" evidence="2">
    <location>
        <begin position="25"/>
        <end position="92"/>
    </location>
</feature>
<keyword evidence="1" id="KW-0732">Signal</keyword>
<accession>A0A0M5IYU0</accession>
<dbReference type="Proteomes" id="UP000057158">
    <property type="component" value="Chromosome"/>
</dbReference>
<dbReference type="PATRIC" id="fig|1603606.3.peg.1447"/>